<dbReference type="EMBL" id="CP002403">
    <property type="protein sequence ID" value="ADU22204.1"/>
    <property type="molecule type" value="Genomic_DNA"/>
</dbReference>
<accession>E6UIE3</accession>
<evidence type="ECO:0000256" key="1">
    <source>
        <dbReference type="SAM" id="MobiDB-lite"/>
    </source>
</evidence>
<protein>
    <submittedName>
        <fullName evidence="2">Uncharacterized protein</fullName>
    </submittedName>
</protein>
<evidence type="ECO:0000313" key="3">
    <source>
        <dbReference type="Proteomes" id="UP000006919"/>
    </source>
</evidence>
<dbReference type="HOGENOM" id="CLU_741630_0_0_9"/>
<dbReference type="OrthoDB" id="1819801at2"/>
<dbReference type="Proteomes" id="UP000006919">
    <property type="component" value="Chromosome"/>
</dbReference>
<dbReference type="AlphaFoldDB" id="E6UIE3"/>
<dbReference type="STRING" id="697329.Rumal_1705"/>
<reference evidence="2 3" key="1">
    <citation type="journal article" date="2011" name="J. Bacteriol.">
        <title>Complete genome of the cellulolytic ruminal bacterium Ruminococcus albus 7.</title>
        <authorList>
            <person name="Suen G."/>
            <person name="Stevenson D.M."/>
            <person name="Bruce D.C."/>
            <person name="Chertkov O."/>
            <person name="Copeland A."/>
            <person name="Cheng J.F."/>
            <person name="Detter C."/>
            <person name="Detter J.C."/>
            <person name="Goodwin L.A."/>
            <person name="Han C.S."/>
            <person name="Hauser L.J."/>
            <person name="Ivanova N.N."/>
            <person name="Kyrpides N.C."/>
            <person name="Land M.L."/>
            <person name="Lapidus A."/>
            <person name="Lucas S."/>
            <person name="Ovchinnikova G."/>
            <person name="Pitluck S."/>
            <person name="Tapia R."/>
            <person name="Woyke T."/>
            <person name="Boyum J."/>
            <person name="Mead D."/>
            <person name="Weimer P.J."/>
        </authorList>
    </citation>
    <scope>NUCLEOTIDE SEQUENCE [LARGE SCALE GENOMIC DNA]</scope>
    <source>
        <strain evidence="3">ATCC 27210 / DSM 20455 / JCM 14654 / NCDO 2250 / 7</strain>
    </source>
</reference>
<feature type="compositionally biased region" description="Acidic residues" evidence="1">
    <location>
        <begin position="50"/>
        <end position="64"/>
    </location>
</feature>
<name>E6UIE3_RUMA7</name>
<sequence>MKISNRYAVAAIALMMIMSGCGKVEEKKENAAVPEENSEVTVESCTSEYPTDDETTADEETPTELDDYDFDQYYNYIIGDGAFGFEMYNNGHISQSWDNRLEGARIILKGMATPGTEEKALDLTVSVEQLNSLETEGFMAHMKFEDTKTFRVGDTKINGQGVTLIGYENSFIFNINYFDENDEYKETPYYEFPIDLIPDLVEAVEYADKSAVTESDDIGGQEIKGGTSGNTLISEGYVWNDENKTGFMGMYQGNYITADFDTAKTLDILFEALADERVSSTQTEKTSTGNLDNGLDLQLIFFDIYTGKDPEYKTINIGRETINCKSLYIFGTDNDYKIRCYENTGESMSDERSFEMTLPKEYAERLINEIFGS</sequence>
<evidence type="ECO:0000313" key="2">
    <source>
        <dbReference type="EMBL" id="ADU22204.1"/>
    </source>
</evidence>
<organism evidence="2 3">
    <name type="scientific">Ruminococcus albus (strain ATCC 27210 / DSM 20455 / JCM 14654 / NCDO 2250 / 7)</name>
    <dbReference type="NCBI Taxonomy" id="697329"/>
    <lineage>
        <taxon>Bacteria</taxon>
        <taxon>Bacillati</taxon>
        <taxon>Bacillota</taxon>
        <taxon>Clostridia</taxon>
        <taxon>Eubacteriales</taxon>
        <taxon>Oscillospiraceae</taxon>
        <taxon>Ruminococcus</taxon>
    </lineage>
</organism>
<proteinExistence type="predicted"/>
<feature type="region of interest" description="Disordered" evidence="1">
    <location>
        <begin position="29"/>
        <end position="64"/>
    </location>
</feature>
<gene>
    <name evidence="2" type="ordered locus">Rumal_1705</name>
</gene>
<dbReference type="RefSeq" id="WP_013498369.1">
    <property type="nucleotide sequence ID" value="NC_014833.1"/>
</dbReference>
<dbReference type="PROSITE" id="PS51257">
    <property type="entry name" value="PROKAR_LIPOPROTEIN"/>
    <property type="match status" value="1"/>
</dbReference>
<dbReference type="KEGG" id="ral:Rumal_1705"/>